<evidence type="ECO:0000256" key="1">
    <source>
        <dbReference type="ARBA" id="ARBA00023054"/>
    </source>
</evidence>
<feature type="compositionally biased region" description="Polar residues" evidence="3">
    <location>
        <begin position="240"/>
        <end position="256"/>
    </location>
</feature>
<gene>
    <name evidence="5" type="ORF">TrCOL_g7465</name>
</gene>
<keyword evidence="6" id="KW-1185">Reference proteome</keyword>
<feature type="compositionally biased region" description="Basic and acidic residues" evidence="3">
    <location>
        <begin position="516"/>
        <end position="533"/>
    </location>
</feature>
<dbReference type="InterPro" id="IPR051876">
    <property type="entry name" value="ODA-DC/CCD"/>
</dbReference>
<dbReference type="PANTHER" id="PTHR21694:SF18">
    <property type="entry name" value="COILED-COIL DOMAIN-CONTAINING PROTEIN 63"/>
    <property type="match status" value="1"/>
</dbReference>
<sequence>MSHKRNQKMLASEKNPLDRVRKIRNDQVGLNHYNEVMKQNAARELRETRATKALTKGRDMSRLQDDADRYATRIEQERKKIEELDTHIATTHAKILAQRRKMGGADASKENNAMIAKQVRILENRLDKSLVKFNETLASNKQLRAKIDSMRQERVVFDGIYKKLERELHEKKKEMSAIIEDSNSAYQRRDKAQNEMQALMQQAEKDKKDFERDWRELGQLIEQDRKLREQQRQQIEKSAASPTQGILDRFSQSGSPVNPMAVDDEPAVMGGGRGGWQAEKDIIPLPLDKAKEYEAAFDKIREHTNLTDVDEIVTMFLEAEDKNFSLFNYVNELNSDIEKLEMQISDTKIEIEKYKGQGVSTDTQRKQILRNLEDKLERTELKTKEYNKSYEDAMGTINHLKTGIHSIFSRIGCGTGSTEEMLGNQGVTESNMMQYLGLIEQRTSEILQLYAQSQQALDNPEVHPVVTSDKSASKKPYGGVQTERMGIKQPAHNRLTVNPPAFEDFSDDDESDREDDERPLTRDELKRKWERGNGRNNRGSAGKVGTRGSGKKK</sequence>
<dbReference type="EMBL" id="BRYA01000758">
    <property type="protein sequence ID" value="GMI31845.1"/>
    <property type="molecule type" value="Genomic_DNA"/>
</dbReference>
<evidence type="ECO:0000259" key="4">
    <source>
        <dbReference type="Pfam" id="PF21773"/>
    </source>
</evidence>
<feature type="coiled-coil region" evidence="2">
    <location>
        <begin position="133"/>
        <end position="213"/>
    </location>
</feature>
<evidence type="ECO:0000313" key="6">
    <source>
        <dbReference type="Proteomes" id="UP001165065"/>
    </source>
</evidence>
<feature type="compositionally biased region" description="Acidic residues" evidence="3">
    <location>
        <begin position="504"/>
        <end position="515"/>
    </location>
</feature>
<organism evidence="5 6">
    <name type="scientific">Triparma columacea</name>
    <dbReference type="NCBI Taxonomy" id="722753"/>
    <lineage>
        <taxon>Eukaryota</taxon>
        <taxon>Sar</taxon>
        <taxon>Stramenopiles</taxon>
        <taxon>Ochrophyta</taxon>
        <taxon>Bolidophyceae</taxon>
        <taxon>Parmales</taxon>
        <taxon>Triparmaceae</taxon>
        <taxon>Triparma</taxon>
    </lineage>
</organism>
<dbReference type="PANTHER" id="PTHR21694">
    <property type="entry name" value="COILED-COIL DOMAIN-CONTAINING PROTEIN 63"/>
    <property type="match status" value="1"/>
</dbReference>
<name>A0A9W7G3B5_9STRA</name>
<evidence type="ECO:0000256" key="2">
    <source>
        <dbReference type="SAM" id="Coils"/>
    </source>
</evidence>
<dbReference type="Proteomes" id="UP001165065">
    <property type="component" value="Unassembled WGS sequence"/>
</dbReference>
<feature type="domain" description="ODAD1 central coiled coil region" evidence="4">
    <location>
        <begin position="117"/>
        <end position="229"/>
    </location>
</feature>
<feature type="region of interest" description="Disordered" evidence="3">
    <location>
        <begin position="229"/>
        <end position="261"/>
    </location>
</feature>
<feature type="coiled-coil region" evidence="2">
    <location>
        <begin position="330"/>
        <end position="389"/>
    </location>
</feature>
<feature type="region of interest" description="Disordered" evidence="3">
    <location>
        <begin position="456"/>
        <end position="553"/>
    </location>
</feature>
<dbReference type="OrthoDB" id="6766775at2759"/>
<dbReference type="InterPro" id="IPR049258">
    <property type="entry name" value="ODAD1_CC"/>
</dbReference>
<evidence type="ECO:0000313" key="5">
    <source>
        <dbReference type="EMBL" id="GMI31845.1"/>
    </source>
</evidence>
<dbReference type="AlphaFoldDB" id="A0A9W7G3B5"/>
<feature type="coiled-coil region" evidence="2">
    <location>
        <begin position="60"/>
        <end position="87"/>
    </location>
</feature>
<accession>A0A9W7G3B5</accession>
<proteinExistence type="predicted"/>
<keyword evidence="1 2" id="KW-0175">Coiled coil</keyword>
<dbReference type="Pfam" id="PF21773">
    <property type="entry name" value="ODAD1_CC"/>
    <property type="match status" value="2"/>
</dbReference>
<evidence type="ECO:0000256" key="3">
    <source>
        <dbReference type="SAM" id="MobiDB-lite"/>
    </source>
</evidence>
<protein>
    <recommendedName>
        <fullName evidence="4">ODAD1 central coiled coil region domain-containing protein</fullName>
    </recommendedName>
</protein>
<feature type="domain" description="ODAD1 central coiled coil region" evidence="4">
    <location>
        <begin position="289"/>
        <end position="424"/>
    </location>
</feature>
<reference evidence="6" key="1">
    <citation type="journal article" date="2023" name="Commun. Biol.">
        <title>Genome analysis of Parmales, the sister group of diatoms, reveals the evolutionary specialization of diatoms from phago-mixotrophs to photoautotrophs.</title>
        <authorList>
            <person name="Ban H."/>
            <person name="Sato S."/>
            <person name="Yoshikawa S."/>
            <person name="Yamada K."/>
            <person name="Nakamura Y."/>
            <person name="Ichinomiya M."/>
            <person name="Sato N."/>
            <person name="Blanc-Mathieu R."/>
            <person name="Endo H."/>
            <person name="Kuwata A."/>
            <person name="Ogata H."/>
        </authorList>
    </citation>
    <scope>NUCLEOTIDE SEQUENCE [LARGE SCALE GENOMIC DNA]</scope>
</reference>
<comment type="caution">
    <text evidence="5">The sequence shown here is derived from an EMBL/GenBank/DDBJ whole genome shotgun (WGS) entry which is preliminary data.</text>
</comment>